<evidence type="ECO:0000256" key="2">
    <source>
        <dbReference type="ARBA" id="ARBA00005908"/>
    </source>
</evidence>
<accession>A0A1I2INI6</accession>
<keyword evidence="14" id="KW-1185">Reference proteome</keyword>
<evidence type="ECO:0000256" key="4">
    <source>
        <dbReference type="ARBA" id="ARBA00022490"/>
    </source>
</evidence>
<evidence type="ECO:0000256" key="12">
    <source>
        <dbReference type="SAM" id="MobiDB-lite"/>
    </source>
</evidence>
<reference evidence="13 14" key="1">
    <citation type="submission" date="2016-10" db="EMBL/GenBank/DDBJ databases">
        <authorList>
            <person name="de Groot N.N."/>
        </authorList>
    </citation>
    <scope>NUCLEOTIDE SEQUENCE [LARGE SCALE GENOMIC DNA]</scope>
    <source>
        <strain evidence="13 14">DSM 23609</strain>
    </source>
</reference>
<evidence type="ECO:0000256" key="11">
    <source>
        <dbReference type="PIRSR" id="PIRSR002884-1"/>
    </source>
</evidence>
<name>A0A1I2INI6_9GAMM</name>
<comment type="similarity">
    <text evidence="2 10">Belongs to the CheZ family.</text>
</comment>
<comment type="subunit">
    <text evidence="10">Homodimer.</text>
</comment>
<dbReference type="PIRSF" id="PIRSF002884">
    <property type="entry name" value="CheZ"/>
    <property type="match status" value="1"/>
</dbReference>
<dbReference type="GO" id="GO:0050920">
    <property type="term" value="P:regulation of chemotaxis"/>
    <property type="evidence" value="ECO:0007669"/>
    <property type="project" value="InterPro"/>
</dbReference>
<dbReference type="Proteomes" id="UP000199771">
    <property type="component" value="Unassembled WGS sequence"/>
</dbReference>
<keyword evidence="7 10" id="KW-0378">Hydrolase</keyword>
<evidence type="ECO:0000256" key="1">
    <source>
        <dbReference type="ARBA" id="ARBA00004496"/>
    </source>
</evidence>
<sequence length="249" mass="27086">MAAEMAARHARMAHRLRELLAALESGDDSAFEAGIDALMRERQDGLFAQVARLTRDLHQAVVEMRMDERLARIAGHEIPDARHRLDYVVQMTERAAHRTLDLVDCARAVVRGIEEIAAHLAAAAALLERAQPDLAEVGRRMHDAHTQAVQHAAHLRTTLSELAEAQAYQDLSGQIIRRVIALVGKVETALLELLHRSSGGPGQPVDRLQSAANRPIQAQSGELAGPAVPGKDDAASQQDADELLARLGF</sequence>
<comment type="function">
    <text evidence="10">Plays an important role in bacterial chemotaxis signal transduction pathway by accelerating the dephosphorylation of phosphorylated CheY (CheY-P).</text>
</comment>
<keyword evidence="6 10" id="KW-0283">Flagellar rotation</keyword>
<evidence type="ECO:0000256" key="10">
    <source>
        <dbReference type="PIRNR" id="PIRNR002884"/>
    </source>
</evidence>
<dbReference type="SUPFAM" id="SSF75708">
    <property type="entry name" value="Chemotaxis phosphatase CheZ"/>
    <property type="match status" value="1"/>
</dbReference>
<dbReference type="GO" id="GO:0009288">
    <property type="term" value="C:bacterial-type flagellum"/>
    <property type="evidence" value="ECO:0007669"/>
    <property type="project" value="InterPro"/>
</dbReference>
<dbReference type="GO" id="GO:0005737">
    <property type="term" value="C:cytoplasm"/>
    <property type="evidence" value="ECO:0007669"/>
    <property type="project" value="UniProtKB-SubCell"/>
</dbReference>
<dbReference type="Gene3D" id="1.10.287.500">
    <property type="entry name" value="Helix hairpin bin"/>
    <property type="match status" value="1"/>
</dbReference>
<evidence type="ECO:0000256" key="7">
    <source>
        <dbReference type="ARBA" id="ARBA00022801"/>
    </source>
</evidence>
<dbReference type="PANTHER" id="PTHR43693">
    <property type="entry name" value="PROTEIN PHOSPHATASE CHEZ"/>
    <property type="match status" value="1"/>
</dbReference>
<evidence type="ECO:0000256" key="8">
    <source>
        <dbReference type="ARBA" id="ARBA00022912"/>
    </source>
</evidence>
<evidence type="ECO:0000256" key="6">
    <source>
        <dbReference type="ARBA" id="ARBA00022779"/>
    </source>
</evidence>
<comment type="subcellular location">
    <subcellularLocation>
        <location evidence="1 10">Cytoplasm</location>
    </subcellularLocation>
</comment>
<keyword evidence="8 10" id="KW-0904">Protein phosphatase</keyword>
<evidence type="ECO:0000313" key="13">
    <source>
        <dbReference type="EMBL" id="SFF43982.1"/>
    </source>
</evidence>
<gene>
    <name evidence="13" type="ORF">SAMN04488120_104125</name>
</gene>
<dbReference type="PANTHER" id="PTHR43693:SF1">
    <property type="entry name" value="PROTEIN PHOSPHATASE CHEZ"/>
    <property type="match status" value="1"/>
</dbReference>
<dbReference type="GO" id="GO:0097588">
    <property type="term" value="P:archaeal or bacterial-type flagellum-dependent cell motility"/>
    <property type="evidence" value="ECO:0007669"/>
    <property type="project" value="UniProtKB-KW"/>
</dbReference>
<proteinExistence type="inferred from homology"/>
<evidence type="ECO:0000256" key="9">
    <source>
        <dbReference type="ARBA" id="ARBA00029599"/>
    </source>
</evidence>
<dbReference type="GO" id="GO:0006935">
    <property type="term" value="P:chemotaxis"/>
    <property type="evidence" value="ECO:0007669"/>
    <property type="project" value="UniProtKB-KW"/>
</dbReference>
<dbReference type="GO" id="GO:0004721">
    <property type="term" value="F:phosphoprotein phosphatase activity"/>
    <property type="evidence" value="ECO:0007669"/>
    <property type="project" value="UniProtKB-KW"/>
</dbReference>
<keyword evidence="4 10" id="KW-0963">Cytoplasm</keyword>
<organism evidence="13 14">
    <name type="scientific">Fontimonas thermophila</name>
    <dbReference type="NCBI Taxonomy" id="1076937"/>
    <lineage>
        <taxon>Bacteria</taxon>
        <taxon>Pseudomonadati</taxon>
        <taxon>Pseudomonadota</taxon>
        <taxon>Gammaproteobacteria</taxon>
        <taxon>Nevskiales</taxon>
        <taxon>Nevskiaceae</taxon>
        <taxon>Fontimonas</taxon>
    </lineage>
</organism>
<protein>
    <recommendedName>
        <fullName evidence="3 10">Protein phosphatase CheZ</fullName>
        <ecNumber evidence="10">3.1.3.-</ecNumber>
    </recommendedName>
    <alternativeName>
        <fullName evidence="9 10">Chemotaxis protein CheZ</fullName>
    </alternativeName>
</protein>
<dbReference type="STRING" id="1076937.SAMN04488120_104125"/>
<evidence type="ECO:0000256" key="5">
    <source>
        <dbReference type="ARBA" id="ARBA00022500"/>
    </source>
</evidence>
<dbReference type="InterPro" id="IPR007439">
    <property type="entry name" value="Chemotax_Pase_CheZ"/>
</dbReference>
<evidence type="ECO:0000256" key="3">
    <source>
        <dbReference type="ARBA" id="ARBA00018484"/>
    </source>
</evidence>
<feature type="region of interest" description="Disordered" evidence="12">
    <location>
        <begin position="196"/>
        <end position="240"/>
    </location>
</feature>
<dbReference type="AlphaFoldDB" id="A0A1I2INI6"/>
<dbReference type="OrthoDB" id="9773007at2"/>
<feature type="compositionally biased region" description="Polar residues" evidence="12">
    <location>
        <begin position="210"/>
        <end position="220"/>
    </location>
</feature>
<dbReference type="EMBL" id="FOOC01000004">
    <property type="protein sequence ID" value="SFF43982.1"/>
    <property type="molecule type" value="Genomic_DNA"/>
</dbReference>
<dbReference type="EC" id="3.1.3.-" evidence="10"/>
<evidence type="ECO:0000313" key="14">
    <source>
        <dbReference type="Proteomes" id="UP000199771"/>
    </source>
</evidence>
<dbReference type="InterPro" id="IPR050992">
    <property type="entry name" value="CheZ_family_phosphatases"/>
</dbReference>
<dbReference type="Pfam" id="PF04344">
    <property type="entry name" value="CheZ"/>
    <property type="match status" value="1"/>
</dbReference>
<feature type="site" description="Enhances dephosphorylation of CheY-P" evidence="11">
    <location>
        <position position="174"/>
    </location>
</feature>
<keyword evidence="5 10" id="KW-0145">Chemotaxis</keyword>